<reference evidence="3 4" key="1">
    <citation type="journal article" date="2018" name="BMC Genomics">
        <title>Genomic comparison of Trypanosoma conorhini and Trypanosoma rangeli to Trypanosoma cruzi strains of high and low virulence.</title>
        <authorList>
            <person name="Bradwell K.R."/>
            <person name="Koparde V.N."/>
            <person name="Matveyev A.V."/>
            <person name="Serrano M.G."/>
            <person name="Alves J.M."/>
            <person name="Parikh H."/>
            <person name="Huang B."/>
            <person name="Lee V."/>
            <person name="Espinosa-Alvarez O."/>
            <person name="Ortiz P.A."/>
            <person name="Costa-Martins A.G."/>
            <person name="Teixeira M.M."/>
            <person name="Buck G.A."/>
        </authorList>
    </citation>
    <scope>NUCLEOTIDE SEQUENCE [LARGE SCALE GENOMIC DNA]</scope>
    <source>
        <strain evidence="3 4">025E</strain>
    </source>
</reference>
<feature type="compositionally biased region" description="Basic residues" evidence="2">
    <location>
        <begin position="1398"/>
        <end position="1411"/>
    </location>
</feature>
<feature type="coiled-coil region" evidence="1">
    <location>
        <begin position="1003"/>
        <end position="1030"/>
    </location>
</feature>
<dbReference type="RefSeq" id="XP_029229471.1">
    <property type="nucleotide sequence ID" value="XM_029370486.1"/>
</dbReference>
<evidence type="ECO:0000256" key="1">
    <source>
        <dbReference type="SAM" id="Coils"/>
    </source>
</evidence>
<dbReference type="OrthoDB" id="272630at2759"/>
<feature type="coiled-coil region" evidence="1">
    <location>
        <begin position="632"/>
        <end position="666"/>
    </location>
</feature>
<feature type="compositionally biased region" description="Basic and acidic residues" evidence="2">
    <location>
        <begin position="1369"/>
        <end position="1386"/>
    </location>
</feature>
<keyword evidence="4" id="KW-1185">Reference proteome</keyword>
<feature type="region of interest" description="Disordered" evidence="2">
    <location>
        <begin position="1319"/>
        <end position="1411"/>
    </location>
</feature>
<feature type="compositionally biased region" description="Basic and acidic residues" evidence="2">
    <location>
        <begin position="769"/>
        <end position="780"/>
    </location>
</feature>
<evidence type="ECO:0000256" key="2">
    <source>
        <dbReference type="SAM" id="MobiDB-lite"/>
    </source>
</evidence>
<feature type="compositionally biased region" description="Low complexity" evidence="2">
    <location>
        <begin position="1335"/>
        <end position="1349"/>
    </location>
</feature>
<sequence length="1411" mass="157238">MMRRVLRARVLHLPGTSRRAAGSFMAAGGTGGSRRQNRERTLATKSSEFHVGDRVPKREMPRAPSGGDARRNSSGALEQTGVLFPDAQGHELDEVEVADEHAPPSIESRQQQYQQQEYDDDDEEEVHAPPNLKRRYDPYVRPKREPVVLTSCFANRVAAGRSNGEEDGMEDDVTRIYSHDEVEVENRRNAETRSARRESDVVANASHRKSAVALTNDDGDDNVEDDVADIYTSSTRSKDPRNVATMTSARFLGNEESDGPVTVEEHDDKEVQEIECRMGNEAGVEDEEAIEGVEGKDEFKNVRSHPFFADLLRRMEKNATRQRQQIKSVGRYNLEAVNRCLRPLLQLTDYPLTIRQLHHLAPFLYSNLVRRSLPDLKACRRLHVYRSAETDVILDWSVEDFLRRRYESIHLSWEPVKIVMMRFGWNQDVMTDRDCLLYFAKFRDYIELAELELSAGDEKPRALPIDDAERTAEQRPIPLSKLLIRRKATEDTEPSVTEAIRLMGAPALSKPAKSRRAHVSEKDSVEGAFERIQREASSVDGDEKARLQHAIDAAPSLRQASHPSGRCVKEFSLGKGKSTVIAGEPSATSVGLERHPFDGGRRAYTPESYEALTNAYHKKKVEASQIRRRLLNTDSIDQASELQEKLAAAQKELPRLREQLEKMGQLRRAGKVDAPGRLQTSLSNAGTHADVEESSNNVESLTSVDDMSSKEMQKGETASTTSPLFTRLGHAKQHQQERNPAKNCDAAEDKSGEGEPLGQAAGCTAEKNPSADHDTVSPSREIEELSSAALMLRREIESLQEKRRLEEELLLKKMEEALGTLLKIEDTMKSVSQREAKEAERKKLEMQKREEAEKQMRREQAEARARALEEELLRKHEERVKVLGKQREEARQAQREAELALERQKQAEQAAVEAEAELERTLEEAKSKIWKKGAEEEPTCGGAQTPPARMAGPPTIHEKSSPECAPASAVVPTTTTTTTTSNNTSCNGNINASTEPTCTPEQYDGLCLGAERLRKEITELERQMESGGDEDDMTLMAVLASSRSDLEELEDFIRVVRRREAWAAERDSIRKEERERQARERGKHSNDLQEKIGAIRFQIGLMEKRLQHATERNIITKLEQGIINSRREISQLRIEQDRLRRSGHHADAGGICVPPSISIAEALAQEEAKDAEAGSDASALAAEEFDAANAKGAADVYVAGVEDEEEANESDQLESVNDADEAVAGEEYDTNAAAAADEPLSSPVETLEDGQKELQRLTGRMEGILEDIKHLEENIASQEDGVDAEVTAASLAELQKKLQQLLEMRDAIKNRTEQLALEDSAPTGVTASRLPAASATATTPRVKTTATAASRRPKVLAPLSNRPVSSHASRAEAEVLRFERLPREAQQHASQRGAAVGRKVRKVAKAKKARR</sequence>
<proteinExistence type="predicted"/>
<evidence type="ECO:0000313" key="4">
    <source>
        <dbReference type="Proteomes" id="UP000284403"/>
    </source>
</evidence>
<evidence type="ECO:0000313" key="3">
    <source>
        <dbReference type="EMBL" id="RNF21252.1"/>
    </source>
</evidence>
<organism evidence="3 4">
    <name type="scientific">Trypanosoma conorhini</name>
    <dbReference type="NCBI Taxonomy" id="83891"/>
    <lineage>
        <taxon>Eukaryota</taxon>
        <taxon>Discoba</taxon>
        <taxon>Euglenozoa</taxon>
        <taxon>Kinetoplastea</taxon>
        <taxon>Metakinetoplastina</taxon>
        <taxon>Trypanosomatida</taxon>
        <taxon>Trypanosomatidae</taxon>
        <taxon>Trypanosoma</taxon>
    </lineage>
</organism>
<keyword evidence="1" id="KW-0175">Coiled coil</keyword>
<feature type="region of interest" description="Disordered" evidence="2">
    <location>
        <begin position="829"/>
        <end position="862"/>
    </location>
</feature>
<feature type="coiled-coil region" evidence="1">
    <location>
        <begin position="1247"/>
        <end position="1318"/>
    </location>
</feature>
<gene>
    <name evidence="3" type="ORF">Tco025E_03568</name>
</gene>
<protein>
    <submittedName>
        <fullName evidence="3">Uncharacterized protein</fullName>
    </submittedName>
</protein>
<comment type="caution">
    <text evidence="3">The sequence shown here is derived from an EMBL/GenBank/DDBJ whole genome shotgun (WGS) entry which is preliminary data.</text>
</comment>
<accession>A0A3R7NF70</accession>
<dbReference type="GeneID" id="40317179"/>
<feature type="region of interest" description="Disordered" evidence="2">
    <location>
        <begin position="1065"/>
        <end position="1086"/>
    </location>
</feature>
<feature type="compositionally biased region" description="Basic and acidic residues" evidence="2">
    <location>
        <begin position="734"/>
        <end position="753"/>
    </location>
</feature>
<feature type="region of interest" description="Disordered" evidence="2">
    <location>
        <begin position="21"/>
        <end position="75"/>
    </location>
</feature>
<feature type="region of interest" description="Disordered" evidence="2">
    <location>
        <begin position="97"/>
        <end position="139"/>
    </location>
</feature>
<dbReference type="Proteomes" id="UP000284403">
    <property type="component" value="Unassembled WGS sequence"/>
</dbReference>
<feature type="region of interest" description="Disordered" evidence="2">
    <location>
        <begin position="933"/>
        <end position="967"/>
    </location>
</feature>
<name>A0A3R7NF70_9TRYP</name>
<feature type="region of interest" description="Disordered" evidence="2">
    <location>
        <begin position="182"/>
        <end position="206"/>
    </location>
</feature>
<feature type="compositionally biased region" description="Basic and acidic residues" evidence="2">
    <location>
        <begin position="36"/>
        <end position="61"/>
    </location>
</feature>
<feature type="region of interest" description="Disordered" evidence="2">
    <location>
        <begin position="666"/>
        <end position="780"/>
    </location>
</feature>
<dbReference type="EMBL" id="MKKU01000161">
    <property type="protein sequence ID" value="RNF21252.1"/>
    <property type="molecule type" value="Genomic_DNA"/>
</dbReference>
<feature type="compositionally biased region" description="Basic and acidic residues" evidence="2">
    <location>
        <begin position="182"/>
        <end position="200"/>
    </location>
</feature>
<feature type="compositionally biased region" description="Polar residues" evidence="2">
    <location>
        <begin position="694"/>
        <end position="706"/>
    </location>
</feature>